<comment type="subcellular location">
    <subcellularLocation>
        <location evidence="1">Cytoplasm</location>
        <location evidence="1">Cytoskeleton</location>
    </subcellularLocation>
</comment>
<dbReference type="GO" id="GO:0005856">
    <property type="term" value="C:cytoskeleton"/>
    <property type="evidence" value="ECO:0007669"/>
    <property type="project" value="UniProtKB-SubCell"/>
</dbReference>
<dbReference type="Proteomes" id="UP000886998">
    <property type="component" value="Unassembled WGS sequence"/>
</dbReference>
<dbReference type="OrthoDB" id="409897at2759"/>
<dbReference type="PANTHER" id="PTHR46321">
    <property type="entry name" value="KIF1-BINDING PROTEIN"/>
    <property type="match status" value="1"/>
</dbReference>
<evidence type="ECO:0000313" key="7">
    <source>
        <dbReference type="Proteomes" id="UP000886998"/>
    </source>
</evidence>
<reference evidence="6" key="1">
    <citation type="submission" date="2020-08" db="EMBL/GenBank/DDBJ databases">
        <title>Multicomponent nature underlies the extraordinary mechanical properties of spider dragline silk.</title>
        <authorList>
            <person name="Kono N."/>
            <person name="Nakamura H."/>
            <person name="Mori M."/>
            <person name="Yoshida Y."/>
            <person name="Ohtoshi R."/>
            <person name="Malay A.D."/>
            <person name="Moran D.A.P."/>
            <person name="Tomita M."/>
            <person name="Numata K."/>
            <person name="Arakawa K."/>
        </authorList>
    </citation>
    <scope>NUCLEOTIDE SEQUENCE</scope>
</reference>
<accession>A0A8X6WV78</accession>
<dbReference type="Gene3D" id="1.25.40.10">
    <property type="entry name" value="Tetratricopeptide repeat domain"/>
    <property type="match status" value="1"/>
</dbReference>
<evidence type="ECO:0000256" key="2">
    <source>
        <dbReference type="ARBA" id="ARBA00010305"/>
    </source>
</evidence>
<dbReference type="Pfam" id="PF12309">
    <property type="entry name" value="KBP_C"/>
    <property type="match status" value="1"/>
</dbReference>
<dbReference type="GO" id="GO:0000226">
    <property type="term" value="P:microtubule cytoskeleton organization"/>
    <property type="evidence" value="ECO:0007669"/>
    <property type="project" value="TreeGrafter"/>
</dbReference>
<sequence>MFVSEFSIWVTAAQERYLAAKKLLNNDKNNRPSDPYRNKYEARDIFAQIEVELEKDWKSIDSLQVRLLSMLIKYHLGVIAHETDDRSSGCEILTNVLEEIREVAIKPEGCYLALNVLNQLGVIWNDRGEFEKALQYLTEAEDIYKKVKDTCKMRPYEFEDIFTMENDENKDWIAFEKVFTYSLYYLAQVYGHLHDDKKSAMYCREVLKRQLDSGEFETIDWVFNCVTLAHHYIQQNSFLEARHLLSCAAHVLLKYEIKVEQNIEENRDAWTEIHHSKASLSCGWLKYSINLLACAVKPDEKTDDTETFCKLIVDEEVSKRENRIPYIITNYNEARNIFLFAQNHTTVAKSYYILNEYANNYVQITQDHSKLFKNLIAYDPDLGRQCKMHKRRMDMLEDLLDKLNPQFYLSVCRQIQFEIGEICHEMIDLKTKIAHLVRDGITVTRAKKINCIATKGIHYFQKFIDSFKDRDGKLPEVFSEDTVRPVLIAHFYIGRYYSKLIESDTNKKLHNLLKTEEYYKFIVKYAEQNEQHAPFIKQELPVVNEMLELMTEKMSRKGFPHVLILGMKELVFFP</sequence>
<evidence type="ECO:0000256" key="5">
    <source>
        <dbReference type="ARBA" id="ARBA00023212"/>
    </source>
</evidence>
<keyword evidence="4" id="KW-0963">Cytoplasm</keyword>
<evidence type="ECO:0000256" key="1">
    <source>
        <dbReference type="ARBA" id="ARBA00004245"/>
    </source>
</evidence>
<gene>
    <name evidence="6" type="primary">Kifbp</name>
    <name evidence="6" type="ORF">TNIN_91331</name>
</gene>
<dbReference type="GO" id="GO:1990535">
    <property type="term" value="P:neuron projection maintenance"/>
    <property type="evidence" value="ECO:0007669"/>
    <property type="project" value="TreeGrafter"/>
</dbReference>
<evidence type="ECO:0000313" key="6">
    <source>
        <dbReference type="EMBL" id="GFY41933.1"/>
    </source>
</evidence>
<proteinExistence type="inferred from homology"/>
<dbReference type="InterPro" id="IPR022083">
    <property type="entry name" value="KBP"/>
</dbReference>
<evidence type="ECO:0000256" key="3">
    <source>
        <dbReference type="ARBA" id="ARBA00016840"/>
    </source>
</evidence>
<dbReference type="SUPFAM" id="SSF48452">
    <property type="entry name" value="TPR-like"/>
    <property type="match status" value="1"/>
</dbReference>
<keyword evidence="7" id="KW-1185">Reference proteome</keyword>
<dbReference type="GO" id="GO:0021952">
    <property type="term" value="P:central nervous system projection neuron axonogenesis"/>
    <property type="evidence" value="ECO:0007669"/>
    <property type="project" value="TreeGrafter"/>
</dbReference>
<keyword evidence="5" id="KW-0206">Cytoskeleton</keyword>
<comment type="similarity">
    <text evidence="2">Belongs to the KIF-binding protein family.</text>
</comment>
<dbReference type="PANTHER" id="PTHR46321:SF1">
    <property type="entry name" value="KIF-BINDING PROTEIN"/>
    <property type="match status" value="1"/>
</dbReference>
<evidence type="ECO:0000256" key="4">
    <source>
        <dbReference type="ARBA" id="ARBA00022490"/>
    </source>
</evidence>
<dbReference type="AlphaFoldDB" id="A0A8X6WV78"/>
<dbReference type="InterPro" id="IPR019734">
    <property type="entry name" value="TPR_rpt"/>
</dbReference>
<dbReference type="SMART" id="SM00028">
    <property type="entry name" value="TPR"/>
    <property type="match status" value="2"/>
</dbReference>
<comment type="caution">
    <text evidence="6">The sequence shown here is derived from an EMBL/GenBank/DDBJ whole genome shotgun (WGS) entry which is preliminary data.</text>
</comment>
<dbReference type="EMBL" id="BMAV01002769">
    <property type="protein sequence ID" value="GFY41933.1"/>
    <property type="molecule type" value="Genomic_DNA"/>
</dbReference>
<protein>
    <recommendedName>
        <fullName evidence="3">KIF-binding protein</fullName>
    </recommendedName>
</protein>
<dbReference type="InterPro" id="IPR011990">
    <property type="entry name" value="TPR-like_helical_dom_sf"/>
</dbReference>
<organism evidence="6 7">
    <name type="scientific">Trichonephila inaurata madagascariensis</name>
    <dbReference type="NCBI Taxonomy" id="2747483"/>
    <lineage>
        <taxon>Eukaryota</taxon>
        <taxon>Metazoa</taxon>
        <taxon>Ecdysozoa</taxon>
        <taxon>Arthropoda</taxon>
        <taxon>Chelicerata</taxon>
        <taxon>Arachnida</taxon>
        <taxon>Araneae</taxon>
        <taxon>Araneomorphae</taxon>
        <taxon>Entelegynae</taxon>
        <taxon>Araneoidea</taxon>
        <taxon>Nephilidae</taxon>
        <taxon>Trichonephila</taxon>
        <taxon>Trichonephila inaurata</taxon>
    </lineage>
</organism>
<name>A0A8X6WV78_9ARAC</name>